<feature type="compositionally biased region" description="Acidic residues" evidence="1">
    <location>
        <begin position="93"/>
        <end position="108"/>
    </location>
</feature>
<name>A0A9N8VBM1_9GLOM</name>
<keyword evidence="3" id="KW-1185">Reference proteome</keyword>
<evidence type="ECO:0000256" key="1">
    <source>
        <dbReference type="SAM" id="MobiDB-lite"/>
    </source>
</evidence>
<reference evidence="2" key="1">
    <citation type="submission" date="2021-06" db="EMBL/GenBank/DDBJ databases">
        <authorList>
            <person name="Kallberg Y."/>
            <person name="Tangrot J."/>
            <person name="Rosling A."/>
        </authorList>
    </citation>
    <scope>NUCLEOTIDE SEQUENCE</scope>
    <source>
        <strain evidence="2">FL130A</strain>
    </source>
</reference>
<dbReference type="Proteomes" id="UP000789508">
    <property type="component" value="Unassembled WGS sequence"/>
</dbReference>
<feature type="region of interest" description="Disordered" evidence="1">
    <location>
        <begin position="32"/>
        <end position="108"/>
    </location>
</feature>
<sequence>MTNRDIQYIIDNVPFDYSIKIEESNIRCFTSPTLKSEFPEPSSGSDQQISCEKENKDSEFLETEDNNISEKAKSLPEEEIDEPNDSLDSNSELSDDDGFCGFSDDDDEGYYYDLSTGETYRKSDRSICIY</sequence>
<proteinExistence type="predicted"/>
<evidence type="ECO:0000313" key="2">
    <source>
        <dbReference type="EMBL" id="CAG8447413.1"/>
    </source>
</evidence>
<evidence type="ECO:0000313" key="3">
    <source>
        <dbReference type="Proteomes" id="UP000789508"/>
    </source>
</evidence>
<organism evidence="2 3">
    <name type="scientific">Ambispora leptoticha</name>
    <dbReference type="NCBI Taxonomy" id="144679"/>
    <lineage>
        <taxon>Eukaryota</taxon>
        <taxon>Fungi</taxon>
        <taxon>Fungi incertae sedis</taxon>
        <taxon>Mucoromycota</taxon>
        <taxon>Glomeromycotina</taxon>
        <taxon>Glomeromycetes</taxon>
        <taxon>Archaeosporales</taxon>
        <taxon>Ambisporaceae</taxon>
        <taxon>Ambispora</taxon>
    </lineage>
</organism>
<protein>
    <submittedName>
        <fullName evidence="2">8942_t:CDS:1</fullName>
    </submittedName>
</protein>
<dbReference type="OrthoDB" id="2444970at2759"/>
<dbReference type="AlphaFoldDB" id="A0A9N8VBM1"/>
<comment type="caution">
    <text evidence="2">The sequence shown here is derived from an EMBL/GenBank/DDBJ whole genome shotgun (WGS) entry which is preliminary data.</text>
</comment>
<gene>
    <name evidence="2" type="ORF">ALEPTO_LOCUS778</name>
</gene>
<dbReference type="EMBL" id="CAJVPS010000065">
    <property type="protein sequence ID" value="CAG8447413.1"/>
    <property type="molecule type" value="Genomic_DNA"/>
</dbReference>
<accession>A0A9N8VBM1</accession>